<protein>
    <submittedName>
        <fullName evidence="13">Magnesium transporter</fullName>
    </submittedName>
</protein>
<comment type="catalytic activity">
    <reaction evidence="10">
        <text>Mg(2+)(in) = Mg(2+)(out)</text>
        <dbReference type="Rhea" id="RHEA:29827"/>
        <dbReference type="ChEBI" id="CHEBI:18420"/>
    </reaction>
</comment>
<dbReference type="FunFam" id="1.20.58.340:FF:000004">
    <property type="entry name" value="Magnesium transport protein CorA"/>
    <property type="match status" value="1"/>
</dbReference>
<dbReference type="SUPFAM" id="SSF144083">
    <property type="entry name" value="Magnesium transport protein CorA, transmembrane region"/>
    <property type="match status" value="1"/>
</dbReference>
<keyword evidence="7 12" id="KW-1133">Transmembrane helix</keyword>
<dbReference type="PANTHER" id="PTHR46494:SF1">
    <property type="entry name" value="CORA FAMILY METAL ION TRANSPORTER (EUROFUNG)"/>
    <property type="match status" value="1"/>
</dbReference>
<evidence type="ECO:0000313" key="14">
    <source>
        <dbReference type="Proteomes" id="UP000295765"/>
    </source>
</evidence>
<reference evidence="13 14" key="1">
    <citation type="submission" date="2019-03" db="EMBL/GenBank/DDBJ databases">
        <title>Genomic Encyclopedia of Type Strains, Phase IV (KMG-IV): sequencing the most valuable type-strain genomes for metagenomic binning, comparative biology and taxonomic classification.</title>
        <authorList>
            <person name="Goeker M."/>
        </authorList>
    </citation>
    <scope>NUCLEOTIDE SEQUENCE [LARGE SCALE GENOMIC DNA]</scope>
    <source>
        <strain evidence="13 14">DSM 25287</strain>
    </source>
</reference>
<dbReference type="InterPro" id="IPR002523">
    <property type="entry name" value="MgTranspt_CorA/ZnTranspt_ZntB"/>
</dbReference>
<evidence type="ECO:0000313" key="13">
    <source>
        <dbReference type="EMBL" id="TCO77349.1"/>
    </source>
</evidence>
<dbReference type="Gene3D" id="1.20.58.340">
    <property type="entry name" value="Magnesium transport protein CorA, transmembrane region"/>
    <property type="match status" value="2"/>
</dbReference>
<keyword evidence="14" id="KW-1185">Reference proteome</keyword>
<dbReference type="Proteomes" id="UP000295765">
    <property type="component" value="Unassembled WGS sequence"/>
</dbReference>
<dbReference type="SUPFAM" id="SSF143865">
    <property type="entry name" value="CorA soluble domain-like"/>
    <property type="match status" value="1"/>
</dbReference>
<dbReference type="EMBL" id="SLWY01000026">
    <property type="protein sequence ID" value="TCO77349.1"/>
    <property type="molecule type" value="Genomic_DNA"/>
</dbReference>
<accession>A0A4R2L0N7</accession>
<keyword evidence="8" id="KW-0406">Ion transport</keyword>
<feature type="transmembrane region" description="Helical" evidence="12">
    <location>
        <begin position="301"/>
        <end position="318"/>
    </location>
</feature>
<dbReference type="PANTHER" id="PTHR46494">
    <property type="entry name" value="CORA FAMILY METAL ION TRANSPORTER (EUROFUNG)"/>
    <property type="match status" value="1"/>
</dbReference>
<evidence type="ECO:0000256" key="2">
    <source>
        <dbReference type="ARBA" id="ARBA00009765"/>
    </source>
</evidence>
<dbReference type="RefSeq" id="WP_132545456.1">
    <property type="nucleotide sequence ID" value="NZ_SLWY01000026.1"/>
</dbReference>
<dbReference type="GO" id="GO:0015087">
    <property type="term" value="F:cobalt ion transmembrane transporter activity"/>
    <property type="evidence" value="ECO:0007669"/>
    <property type="project" value="TreeGrafter"/>
</dbReference>
<evidence type="ECO:0000256" key="12">
    <source>
        <dbReference type="SAM" id="Phobius"/>
    </source>
</evidence>
<evidence type="ECO:0000256" key="7">
    <source>
        <dbReference type="ARBA" id="ARBA00022989"/>
    </source>
</evidence>
<name>A0A4R2L0N7_9GAMM</name>
<dbReference type="InterPro" id="IPR045861">
    <property type="entry name" value="CorA_cytoplasmic_dom"/>
</dbReference>
<comment type="subcellular location">
    <subcellularLocation>
        <location evidence="1">Cell membrane</location>
        <topology evidence="1">Multi-pass membrane protein</topology>
    </subcellularLocation>
</comment>
<dbReference type="CDD" id="cd12830">
    <property type="entry name" value="MtCorA-like"/>
    <property type="match status" value="1"/>
</dbReference>
<proteinExistence type="inferred from homology"/>
<feature type="transmembrane region" description="Helical" evidence="12">
    <location>
        <begin position="270"/>
        <end position="289"/>
    </location>
</feature>
<dbReference type="InterPro" id="IPR045863">
    <property type="entry name" value="CorA_TM1_TM2"/>
</dbReference>
<dbReference type="OrthoDB" id="9803416at2"/>
<comment type="function">
    <text evidence="11">Mediates influx of magnesium ions. Alternates between open and closed states. Activated by low cytoplasmic Mg(2+) levels. Inactive when cytoplasmic Mg(2+) levels are high.</text>
</comment>
<dbReference type="GO" id="GO:0005886">
    <property type="term" value="C:plasma membrane"/>
    <property type="evidence" value="ECO:0007669"/>
    <property type="project" value="UniProtKB-SubCell"/>
</dbReference>
<evidence type="ECO:0000256" key="6">
    <source>
        <dbReference type="ARBA" id="ARBA00022842"/>
    </source>
</evidence>
<sequence>MTQDRPGIVNCALYVAGRRVRDIGIDEIGAALKQEDSFVWLGLYEPDEELMRRVQQQFGLHDLAVEDAHKAHQRPKVETFDDSLFVVLRTAQIIDGSAHFGETHVFVGARYVVSVRHGASQSYRPARAACEAAPHLLEKGTGFVLYALMDFVVDHYFPVAEALEDQLTALEDGIFSGHFDRASTEAIYAIKRDLVELRRAVAPIVDMCSALMGFRMALVPGPIKPYFRDVQDHALHISEAIDAMREMLSTALQVNLSLASMRQNDVTKALAGWGAILAVPTMVFGVYGMNFENMPELHWHYGYETIVALTGAACLLLHRRLKRAGWL</sequence>
<evidence type="ECO:0000256" key="5">
    <source>
        <dbReference type="ARBA" id="ARBA00022692"/>
    </source>
</evidence>
<organism evidence="13 14">
    <name type="scientific">Plasticicumulans lactativorans</name>
    <dbReference type="NCBI Taxonomy" id="1133106"/>
    <lineage>
        <taxon>Bacteria</taxon>
        <taxon>Pseudomonadati</taxon>
        <taxon>Pseudomonadota</taxon>
        <taxon>Gammaproteobacteria</taxon>
        <taxon>Candidatus Competibacteraceae</taxon>
        <taxon>Plasticicumulans</taxon>
    </lineage>
</organism>
<evidence type="ECO:0000256" key="3">
    <source>
        <dbReference type="ARBA" id="ARBA00022448"/>
    </source>
</evidence>
<dbReference type="Pfam" id="PF01544">
    <property type="entry name" value="CorA"/>
    <property type="match status" value="1"/>
</dbReference>
<keyword evidence="3" id="KW-0813">Transport</keyword>
<evidence type="ECO:0000256" key="10">
    <source>
        <dbReference type="ARBA" id="ARBA00034269"/>
    </source>
</evidence>
<comment type="similarity">
    <text evidence="2">Belongs to the CorA metal ion transporter (MIT) (TC 1.A.35) family.</text>
</comment>
<gene>
    <name evidence="13" type="ORF">EV699_12635</name>
</gene>
<evidence type="ECO:0000256" key="1">
    <source>
        <dbReference type="ARBA" id="ARBA00004651"/>
    </source>
</evidence>
<keyword evidence="9 12" id="KW-0472">Membrane</keyword>
<evidence type="ECO:0000256" key="9">
    <source>
        <dbReference type="ARBA" id="ARBA00023136"/>
    </source>
</evidence>
<evidence type="ECO:0000256" key="4">
    <source>
        <dbReference type="ARBA" id="ARBA00022475"/>
    </source>
</evidence>
<dbReference type="AlphaFoldDB" id="A0A4R2L0N7"/>
<dbReference type="GO" id="GO:0000287">
    <property type="term" value="F:magnesium ion binding"/>
    <property type="evidence" value="ECO:0007669"/>
    <property type="project" value="TreeGrafter"/>
</dbReference>
<dbReference type="Gene3D" id="3.30.460.20">
    <property type="entry name" value="CorA soluble domain-like"/>
    <property type="match status" value="1"/>
</dbReference>
<evidence type="ECO:0000256" key="11">
    <source>
        <dbReference type="ARBA" id="ARBA00045497"/>
    </source>
</evidence>
<keyword evidence="4" id="KW-1003">Cell membrane</keyword>
<keyword evidence="5 12" id="KW-0812">Transmembrane</keyword>
<evidence type="ECO:0000256" key="8">
    <source>
        <dbReference type="ARBA" id="ARBA00023065"/>
    </source>
</evidence>
<dbReference type="GO" id="GO:0015095">
    <property type="term" value="F:magnesium ion transmembrane transporter activity"/>
    <property type="evidence" value="ECO:0007669"/>
    <property type="project" value="TreeGrafter"/>
</dbReference>
<dbReference type="GO" id="GO:0050897">
    <property type="term" value="F:cobalt ion binding"/>
    <property type="evidence" value="ECO:0007669"/>
    <property type="project" value="TreeGrafter"/>
</dbReference>
<comment type="caution">
    <text evidence="13">The sequence shown here is derived from an EMBL/GenBank/DDBJ whole genome shotgun (WGS) entry which is preliminary data.</text>
</comment>
<keyword evidence="6" id="KW-0460">Magnesium</keyword>